<protein>
    <submittedName>
        <fullName evidence="2">Uncharacterized protein</fullName>
    </submittedName>
</protein>
<feature type="compositionally biased region" description="Basic and acidic residues" evidence="1">
    <location>
        <begin position="126"/>
        <end position="137"/>
    </location>
</feature>
<gene>
    <name evidence="2" type="ORF">C2E20_1191</name>
</gene>
<dbReference type="OrthoDB" id="10548512at2759"/>
<organism evidence="2 3">
    <name type="scientific">Micractinium conductrix</name>
    <dbReference type="NCBI Taxonomy" id="554055"/>
    <lineage>
        <taxon>Eukaryota</taxon>
        <taxon>Viridiplantae</taxon>
        <taxon>Chlorophyta</taxon>
        <taxon>core chlorophytes</taxon>
        <taxon>Trebouxiophyceae</taxon>
        <taxon>Chlorellales</taxon>
        <taxon>Chlorellaceae</taxon>
        <taxon>Chlorella clade</taxon>
        <taxon>Micractinium</taxon>
    </lineage>
</organism>
<evidence type="ECO:0000313" key="3">
    <source>
        <dbReference type="Proteomes" id="UP000239649"/>
    </source>
</evidence>
<feature type="region of interest" description="Disordered" evidence="1">
    <location>
        <begin position="126"/>
        <end position="147"/>
    </location>
</feature>
<evidence type="ECO:0000313" key="2">
    <source>
        <dbReference type="EMBL" id="PSC75570.1"/>
    </source>
</evidence>
<name>A0A2P6VNA1_9CHLO</name>
<proteinExistence type="predicted"/>
<dbReference type="Proteomes" id="UP000239649">
    <property type="component" value="Unassembled WGS sequence"/>
</dbReference>
<accession>A0A2P6VNA1</accession>
<dbReference type="AlphaFoldDB" id="A0A2P6VNA1"/>
<comment type="caution">
    <text evidence="2">The sequence shown here is derived from an EMBL/GenBank/DDBJ whole genome shotgun (WGS) entry which is preliminary data.</text>
</comment>
<evidence type="ECO:0000256" key="1">
    <source>
        <dbReference type="SAM" id="MobiDB-lite"/>
    </source>
</evidence>
<keyword evidence="3" id="KW-1185">Reference proteome</keyword>
<reference evidence="2 3" key="1">
    <citation type="journal article" date="2018" name="Plant J.">
        <title>Genome sequences of Chlorella sorokiniana UTEX 1602 and Micractinium conductrix SAG 241.80: implications to maltose excretion by a green alga.</title>
        <authorList>
            <person name="Arriola M.B."/>
            <person name="Velmurugan N."/>
            <person name="Zhang Y."/>
            <person name="Plunkett M.H."/>
            <person name="Hondzo H."/>
            <person name="Barney B.M."/>
        </authorList>
    </citation>
    <scope>NUCLEOTIDE SEQUENCE [LARGE SCALE GENOMIC DNA]</scope>
    <source>
        <strain evidence="2 3">SAG 241.80</strain>
    </source>
</reference>
<sequence length="147" mass="16117">MASIYCLAPQRTTRSAVAAGERPSRRQPLPPNAAAAPPSRARRRRLLSLAAPLLFLPWRDCDQGGNYSTGVTGDSCQQIYQPAAAAEKRFAERQRAPLQPPAPAAETAAEERATLLKEQAAFERAAMDAEQAERTQRLVDSMWQSLE</sequence>
<dbReference type="EMBL" id="LHPF02000002">
    <property type="protein sequence ID" value="PSC75570.1"/>
    <property type="molecule type" value="Genomic_DNA"/>
</dbReference>
<feature type="region of interest" description="Disordered" evidence="1">
    <location>
        <begin position="11"/>
        <end position="41"/>
    </location>
</feature>